<gene>
    <name evidence="1" type="ORF">LCGC14_0535460</name>
</gene>
<protein>
    <submittedName>
        <fullName evidence="1">Uncharacterized protein</fullName>
    </submittedName>
</protein>
<dbReference type="EMBL" id="LAZR01000705">
    <property type="protein sequence ID" value="KKN60077.1"/>
    <property type="molecule type" value="Genomic_DNA"/>
</dbReference>
<proteinExistence type="predicted"/>
<dbReference type="AlphaFoldDB" id="A0A0F9SCQ0"/>
<organism evidence="1">
    <name type="scientific">marine sediment metagenome</name>
    <dbReference type="NCBI Taxonomy" id="412755"/>
    <lineage>
        <taxon>unclassified sequences</taxon>
        <taxon>metagenomes</taxon>
        <taxon>ecological metagenomes</taxon>
    </lineage>
</organism>
<sequence>MIVQFHVSRQKAMYLAQQGFSVERQKHSGLVTIDIDLITDAELLKLGVARGNLPTPPRDLYAEMDGLKSIVDDLESRGA</sequence>
<name>A0A0F9SCQ0_9ZZZZ</name>
<accession>A0A0F9SCQ0</accession>
<evidence type="ECO:0000313" key="1">
    <source>
        <dbReference type="EMBL" id="KKN60077.1"/>
    </source>
</evidence>
<reference evidence="1" key="1">
    <citation type="journal article" date="2015" name="Nature">
        <title>Complex archaea that bridge the gap between prokaryotes and eukaryotes.</title>
        <authorList>
            <person name="Spang A."/>
            <person name="Saw J.H."/>
            <person name="Jorgensen S.L."/>
            <person name="Zaremba-Niedzwiedzka K."/>
            <person name="Martijn J."/>
            <person name="Lind A.E."/>
            <person name="van Eijk R."/>
            <person name="Schleper C."/>
            <person name="Guy L."/>
            <person name="Ettema T.J."/>
        </authorList>
    </citation>
    <scope>NUCLEOTIDE SEQUENCE</scope>
</reference>
<comment type="caution">
    <text evidence="1">The sequence shown here is derived from an EMBL/GenBank/DDBJ whole genome shotgun (WGS) entry which is preliminary data.</text>
</comment>